<dbReference type="AlphaFoldDB" id="A0A1W2EJB7"/>
<evidence type="ECO:0000313" key="1">
    <source>
        <dbReference type="EMBL" id="SMD09793.1"/>
    </source>
</evidence>
<proteinExistence type="predicted"/>
<name>A0A1W2EJB7_9FIRM</name>
<protein>
    <recommendedName>
        <fullName evidence="3">FlgN protein</fullName>
    </recommendedName>
</protein>
<dbReference type="RefSeq" id="WP_084577924.1">
    <property type="nucleotide sequence ID" value="NZ_CP155572.1"/>
</dbReference>
<dbReference type="EMBL" id="FWXI01000025">
    <property type="protein sequence ID" value="SMD09793.1"/>
    <property type="molecule type" value="Genomic_DNA"/>
</dbReference>
<dbReference type="OrthoDB" id="1681932at2"/>
<evidence type="ECO:0008006" key="3">
    <source>
        <dbReference type="Google" id="ProtNLM"/>
    </source>
</evidence>
<accession>A0A1W2EJB7</accession>
<evidence type="ECO:0000313" key="2">
    <source>
        <dbReference type="Proteomes" id="UP000192738"/>
    </source>
</evidence>
<gene>
    <name evidence="1" type="ORF">SAMN04488500_12515</name>
</gene>
<dbReference type="Proteomes" id="UP000192738">
    <property type="component" value="Unassembled WGS sequence"/>
</dbReference>
<organism evidence="1 2">
    <name type="scientific">Sporomusa malonica</name>
    <dbReference type="NCBI Taxonomy" id="112901"/>
    <lineage>
        <taxon>Bacteria</taxon>
        <taxon>Bacillati</taxon>
        <taxon>Bacillota</taxon>
        <taxon>Negativicutes</taxon>
        <taxon>Selenomonadales</taxon>
        <taxon>Sporomusaceae</taxon>
        <taxon>Sporomusa</taxon>
    </lineage>
</organism>
<reference evidence="1 2" key="1">
    <citation type="submission" date="2017-04" db="EMBL/GenBank/DDBJ databases">
        <authorList>
            <person name="Afonso C.L."/>
            <person name="Miller P.J."/>
            <person name="Scott M.A."/>
            <person name="Spackman E."/>
            <person name="Goraichik I."/>
            <person name="Dimitrov K.M."/>
            <person name="Suarez D.L."/>
            <person name="Swayne D.E."/>
        </authorList>
    </citation>
    <scope>NUCLEOTIDE SEQUENCE [LARGE SCALE GENOMIC DNA]</scope>
    <source>
        <strain evidence="1 2">DSM 5090</strain>
    </source>
</reference>
<keyword evidence="2" id="KW-1185">Reference proteome</keyword>
<sequence length="139" mass="16039">MGQWEEAYCCLNQKIQILEKIAANTETQCRFIQNRKMKGLERVLRERAELLEELVAINAALASDQSWQLLPQLVAMMQDTTNKQKEMINRSHQVLQQAIDEKACIAAELKNSKIQRQVKSQYVNPWASMARGHLINERG</sequence>
<dbReference type="STRING" id="112901.SAMN04488500_12515"/>